<proteinExistence type="predicted"/>
<gene>
    <name evidence="1" type="ORF">UW36_C0007G0029</name>
</gene>
<dbReference type="AlphaFoldDB" id="A0A0G1HFR7"/>
<dbReference type="Proteomes" id="UP000034128">
    <property type="component" value="Unassembled WGS sequence"/>
</dbReference>
<dbReference type="EMBL" id="LCIA01000007">
    <property type="protein sequence ID" value="KKT45348.1"/>
    <property type="molecule type" value="Genomic_DNA"/>
</dbReference>
<sequence length="97" mass="11592">MSDTSSEFIRIGIRDFQHNLKKHLVSAKNKPVMLTKHRRDHFLVADADTYELKKKCLPKRLSLDLEFFGMYKNRKDWKGKSSTQILKELRREAWGER</sequence>
<comment type="caution">
    <text evidence="1">The sequence shown here is derived from an EMBL/GenBank/DDBJ whole genome shotgun (WGS) entry which is preliminary data.</text>
</comment>
<reference evidence="1 2" key="1">
    <citation type="journal article" date="2015" name="Nature">
        <title>rRNA introns, odd ribosomes, and small enigmatic genomes across a large radiation of phyla.</title>
        <authorList>
            <person name="Brown C.T."/>
            <person name="Hug L.A."/>
            <person name="Thomas B.C."/>
            <person name="Sharon I."/>
            <person name="Castelle C.J."/>
            <person name="Singh A."/>
            <person name="Wilkins M.J."/>
            <person name="Williams K.H."/>
            <person name="Banfield J.F."/>
        </authorList>
    </citation>
    <scope>NUCLEOTIDE SEQUENCE [LARGE SCALE GENOMIC DNA]</scope>
</reference>
<evidence type="ECO:0000313" key="2">
    <source>
        <dbReference type="Proteomes" id="UP000034128"/>
    </source>
</evidence>
<name>A0A0G1HFR7_UNCKA</name>
<dbReference type="STRING" id="1619110.UW36_C0007G0029"/>
<evidence type="ECO:0000313" key="1">
    <source>
        <dbReference type="EMBL" id="KKT45348.1"/>
    </source>
</evidence>
<organism evidence="1 2">
    <name type="scientific">candidate division WWE3 bacterium GW2011_GWA2_44_16</name>
    <dbReference type="NCBI Taxonomy" id="1619110"/>
    <lineage>
        <taxon>Bacteria</taxon>
        <taxon>Katanobacteria</taxon>
    </lineage>
</organism>
<accession>A0A0G1HFR7</accession>
<protein>
    <recommendedName>
        <fullName evidence="3">Antitoxin</fullName>
    </recommendedName>
</protein>
<evidence type="ECO:0008006" key="3">
    <source>
        <dbReference type="Google" id="ProtNLM"/>
    </source>
</evidence>